<reference evidence="1 2" key="1">
    <citation type="journal article" date="2015" name="Nature">
        <title>rRNA introns, odd ribosomes, and small enigmatic genomes across a large radiation of phyla.</title>
        <authorList>
            <person name="Brown C.T."/>
            <person name="Hug L.A."/>
            <person name="Thomas B.C."/>
            <person name="Sharon I."/>
            <person name="Castelle C.J."/>
            <person name="Singh A."/>
            <person name="Wilkins M.J."/>
            <person name="Williams K.H."/>
            <person name="Banfield J.F."/>
        </authorList>
    </citation>
    <scope>NUCLEOTIDE SEQUENCE [LARGE SCALE GENOMIC DNA]</scope>
</reference>
<dbReference type="EMBL" id="LCOA01000022">
    <property type="protein sequence ID" value="KKU68220.1"/>
    <property type="molecule type" value="Genomic_DNA"/>
</dbReference>
<name>A0A0G1VDY3_9BACT</name>
<comment type="caution">
    <text evidence="1">The sequence shown here is derived from an EMBL/GenBank/DDBJ whole genome shotgun (WGS) entry which is preliminary data.</text>
</comment>
<evidence type="ECO:0000313" key="1">
    <source>
        <dbReference type="EMBL" id="KKU68220.1"/>
    </source>
</evidence>
<proteinExistence type="predicted"/>
<evidence type="ECO:0000313" key="2">
    <source>
        <dbReference type="Proteomes" id="UP000034565"/>
    </source>
</evidence>
<dbReference type="AlphaFoldDB" id="A0A0G1VDY3"/>
<feature type="non-terminal residue" evidence="1">
    <location>
        <position position="1"/>
    </location>
</feature>
<accession>A0A0G1VDY3</accession>
<organism evidence="1 2">
    <name type="scientific">Candidatus Amesbacteria bacterium GW2011_GWA1_47_20</name>
    <dbReference type="NCBI Taxonomy" id="1618354"/>
    <lineage>
        <taxon>Bacteria</taxon>
        <taxon>Candidatus Amesiibacteriota</taxon>
    </lineage>
</organism>
<dbReference type="Proteomes" id="UP000034565">
    <property type="component" value="Unassembled WGS sequence"/>
</dbReference>
<gene>
    <name evidence="1" type="ORF">UX92_C0022G0001</name>
</gene>
<protein>
    <submittedName>
        <fullName evidence="1">Uncharacterized protein</fullName>
    </submittedName>
</protein>
<sequence>AKILAVSDSASHMTDTVYIEMANRGDREAAIAKLERDLRDIFIFPELRKEIMSLYQGWKSLLIAYPNR</sequence>